<evidence type="ECO:0000313" key="1">
    <source>
        <dbReference type="EMBL" id="EFD00304.1"/>
    </source>
</evidence>
<dbReference type="AlphaFoldDB" id="D3AD38"/>
<sequence length="40" mass="4299">MGKWSSLTDRAAVLAALYGSIFSVRSTGSHLQSLHRGSIH</sequence>
<dbReference type="EMBL" id="ACIO01000104">
    <property type="protein sequence ID" value="EFD00304.1"/>
    <property type="molecule type" value="Genomic_DNA"/>
</dbReference>
<reference evidence="1 2" key="1">
    <citation type="submission" date="2010-01" db="EMBL/GenBank/DDBJ databases">
        <authorList>
            <person name="Weinstock G."/>
            <person name="Sodergren E."/>
            <person name="Clifton S."/>
            <person name="Fulton L."/>
            <person name="Fulton B."/>
            <person name="Courtney L."/>
            <person name="Fronick C."/>
            <person name="Harrison M."/>
            <person name="Strong C."/>
            <person name="Farmer C."/>
            <person name="Delahaunty K."/>
            <person name="Markovic C."/>
            <person name="Hall O."/>
            <person name="Minx P."/>
            <person name="Tomlinson C."/>
            <person name="Mitreva M."/>
            <person name="Nelson J."/>
            <person name="Hou S."/>
            <person name="Wollam A."/>
            <person name="Pepin K.H."/>
            <person name="Johnson M."/>
            <person name="Bhonagiri V."/>
            <person name="Nash W.E."/>
            <person name="Warren W."/>
            <person name="Chinwalla A."/>
            <person name="Mardis E.R."/>
            <person name="Wilson R.K."/>
        </authorList>
    </citation>
    <scope>NUCLEOTIDE SEQUENCE [LARGE SCALE GENOMIC DNA]</scope>
    <source>
        <strain evidence="1 2">DSM 13479</strain>
    </source>
</reference>
<accession>D3AD38</accession>
<dbReference type="Proteomes" id="UP000004968">
    <property type="component" value="Unassembled WGS sequence"/>
</dbReference>
<proteinExistence type="predicted"/>
<evidence type="ECO:0000313" key="2">
    <source>
        <dbReference type="Proteomes" id="UP000004968"/>
    </source>
</evidence>
<gene>
    <name evidence="1" type="ORF">CLOSTHATH_01516</name>
</gene>
<organism evidence="1 2">
    <name type="scientific">Hungatella hathewayi DSM 13479</name>
    <dbReference type="NCBI Taxonomy" id="566550"/>
    <lineage>
        <taxon>Bacteria</taxon>
        <taxon>Bacillati</taxon>
        <taxon>Bacillota</taxon>
        <taxon>Clostridia</taxon>
        <taxon>Lachnospirales</taxon>
        <taxon>Lachnospiraceae</taxon>
        <taxon>Hungatella</taxon>
    </lineage>
</organism>
<dbReference type="HOGENOM" id="CLU_3290808_0_0_9"/>
<name>D3AD38_9FIRM</name>
<protein>
    <submittedName>
        <fullName evidence="1">Uncharacterized protein</fullName>
    </submittedName>
</protein>
<comment type="caution">
    <text evidence="1">The sequence shown here is derived from an EMBL/GenBank/DDBJ whole genome shotgun (WGS) entry which is preliminary data.</text>
</comment>